<evidence type="ECO:0000313" key="2">
    <source>
        <dbReference type="Proteomes" id="UP001524478"/>
    </source>
</evidence>
<reference evidence="1 2" key="1">
    <citation type="submission" date="2022-06" db="EMBL/GenBank/DDBJ databases">
        <title>Isolation of gut microbiota from human fecal samples.</title>
        <authorList>
            <person name="Pamer E.G."/>
            <person name="Barat B."/>
            <person name="Waligurski E."/>
            <person name="Medina S."/>
            <person name="Paddock L."/>
            <person name="Mostad J."/>
        </authorList>
    </citation>
    <scope>NUCLEOTIDE SEQUENCE [LARGE SCALE GENOMIC DNA]</scope>
    <source>
        <strain evidence="1 2">DFI.7.95</strain>
    </source>
</reference>
<dbReference type="EMBL" id="JANGAC010000001">
    <property type="protein sequence ID" value="MCQ4921463.1"/>
    <property type="molecule type" value="Genomic_DNA"/>
</dbReference>
<evidence type="ECO:0000313" key="1">
    <source>
        <dbReference type="EMBL" id="MCQ4921463.1"/>
    </source>
</evidence>
<protein>
    <submittedName>
        <fullName evidence="1">Uncharacterized protein</fullName>
    </submittedName>
</protein>
<organism evidence="1 2">
    <name type="scientific">Tissierella carlieri</name>
    <dbReference type="NCBI Taxonomy" id="689904"/>
    <lineage>
        <taxon>Bacteria</taxon>
        <taxon>Bacillati</taxon>
        <taxon>Bacillota</taxon>
        <taxon>Tissierellia</taxon>
        <taxon>Tissierellales</taxon>
        <taxon>Tissierellaceae</taxon>
        <taxon>Tissierella</taxon>
    </lineage>
</organism>
<gene>
    <name evidence="1" type="ORF">NE686_00075</name>
</gene>
<proteinExistence type="predicted"/>
<accession>A0ABT1S4S1</accession>
<name>A0ABT1S4S1_9FIRM</name>
<keyword evidence="2" id="KW-1185">Reference proteome</keyword>
<comment type="caution">
    <text evidence="1">The sequence shown here is derived from an EMBL/GenBank/DDBJ whole genome shotgun (WGS) entry which is preliminary data.</text>
</comment>
<sequence>MRFKQCTMHSSQFTMKEKVLESRMGRDLLELTMDNGQLTIGKEVVILNVVKNLDVLVEVGEGCE</sequence>
<dbReference type="Proteomes" id="UP001524478">
    <property type="component" value="Unassembled WGS sequence"/>
</dbReference>
<dbReference type="RefSeq" id="WP_256309994.1">
    <property type="nucleotide sequence ID" value="NZ_JANGAC010000001.1"/>
</dbReference>